<proteinExistence type="predicted"/>
<dbReference type="AlphaFoldDB" id="A0A851GFG8"/>
<dbReference type="RefSeq" id="WP_178932489.1">
    <property type="nucleotide sequence ID" value="NZ_JACBAZ010000003.1"/>
</dbReference>
<name>A0A851GFG8_9BACT</name>
<evidence type="ECO:0000313" key="1">
    <source>
        <dbReference type="EMBL" id="NWK55949.1"/>
    </source>
</evidence>
<sequence length="99" mass="11049">MEHHKNRVGRTYQIACKKNLLLVLKEVVVLPERVGDLPEGVSSQPYVFVFHGDFRPEVDGGVVAWRCVESEECGVFNLQAEKMLEDGGEAKCQYVAIVG</sequence>
<dbReference type="Proteomes" id="UP000557872">
    <property type="component" value="Unassembled WGS sequence"/>
</dbReference>
<protein>
    <submittedName>
        <fullName evidence="1">Uncharacterized protein</fullName>
    </submittedName>
</protein>
<accession>A0A851GFG8</accession>
<keyword evidence="2" id="KW-1185">Reference proteome</keyword>
<comment type="caution">
    <text evidence="1">The sequence shown here is derived from an EMBL/GenBank/DDBJ whole genome shotgun (WGS) entry which is preliminary data.</text>
</comment>
<evidence type="ECO:0000313" key="2">
    <source>
        <dbReference type="Proteomes" id="UP000557872"/>
    </source>
</evidence>
<gene>
    <name evidence="1" type="ORF">HW115_10020</name>
</gene>
<organism evidence="1 2">
    <name type="scientific">Oceaniferula marina</name>
    <dbReference type="NCBI Taxonomy" id="2748318"/>
    <lineage>
        <taxon>Bacteria</taxon>
        <taxon>Pseudomonadati</taxon>
        <taxon>Verrucomicrobiota</taxon>
        <taxon>Verrucomicrobiia</taxon>
        <taxon>Verrucomicrobiales</taxon>
        <taxon>Verrucomicrobiaceae</taxon>
        <taxon>Oceaniferula</taxon>
    </lineage>
</organism>
<dbReference type="EMBL" id="JACBAZ010000003">
    <property type="protein sequence ID" value="NWK55949.1"/>
    <property type="molecule type" value="Genomic_DNA"/>
</dbReference>
<reference evidence="1 2" key="1">
    <citation type="submission" date="2020-07" db="EMBL/GenBank/DDBJ databases">
        <title>Roseicoccus Jingziensis gen. nov., sp. nov., isolated from coastal seawater.</title>
        <authorList>
            <person name="Feng X."/>
        </authorList>
    </citation>
    <scope>NUCLEOTIDE SEQUENCE [LARGE SCALE GENOMIC DNA]</scope>
    <source>
        <strain evidence="1 2">N1E253</strain>
    </source>
</reference>